<name>R7ZMH9_9BACT</name>
<keyword evidence="6" id="KW-0560">Oxidoreductase</keyword>
<keyword evidence="3" id="KW-0227">DNA damage</keyword>
<evidence type="ECO:0000256" key="7">
    <source>
        <dbReference type="ARBA" id="ARBA00023004"/>
    </source>
</evidence>
<dbReference type="GO" id="GO:0016787">
    <property type="term" value="F:hydrolase activity"/>
    <property type="evidence" value="ECO:0007669"/>
    <property type="project" value="UniProtKB-ARBA"/>
</dbReference>
<dbReference type="GO" id="GO:0051213">
    <property type="term" value="F:dioxygenase activity"/>
    <property type="evidence" value="ECO:0007669"/>
    <property type="project" value="UniProtKB-KW"/>
</dbReference>
<protein>
    <submittedName>
        <fullName evidence="10">Alkylated DNA repair protein</fullName>
    </submittedName>
</protein>
<evidence type="ECO:0000256" key="4">
    <source>
        <dbReference type="ARBA" id="ARBA00022842"/>
    </source>
</evidence>
<keyword evidence="7" id="KW-0408">Iron</keyword>
<dbReference type="EMBL" id="AQHR01000109">
    <property type="protein sequence ID" value="EON75305.1"/>
    <property type="molecule type" value="Genomic_DNA"/>
</dbReference>
<evidence type="ECO:0000256" key="8">
    <source>
        <dbReference type="ARBA" id="ARBA00023204"/>
    </source>
</evidence>
<sequence>MLSKQIFSPVNLLPHEGEALYVPSFLSSEESSRFFSKFSSGIRWNQETIWMFGKRVMQPRLTALYGDPAIPYGYSGISMQPYPFTPELLELKQRLDVFAGVSFSHVLLNFYRNGGDSMGWHRDNEKSLGNNPVIASISLGAERRFQFRHYMNKAPKIDLMLASGSLLLMKGESQQAWEHQLPKVSASTAPRINLTFRVIQSAKA</sequence>
<evidence type="ECO:0000256" key="2">
    <source>
        <dbReference type="ARBA" id="ARBA00022723"/>
    </source>
</evidence>
<keyword evidence="11" id="KW-1185">Reference proteome</keyword>
<evidence type="ECO:0000259" key="9">
    <source>
        <dbReference type="PROSITE" id="PS51471"/>
    </source>
</evidence>
<dbReference type="PROSITE" id="PS51471">
    <property type="entry name" value="FE2OG_OXY"/>
    <property type="match status" value="1"/>
</dbReference>
<evidence type="ECO:0000313" key="10">
    <source>
        <dbReference type="EMBL" id="EON75305.1"/>
    </source>
</evidence>
<evidence type="ECO:0000256" key="5">
    <source>
        <dbReference type="ARBA" id="ARBA00022964"/>
    </source>
</evidence>
<dbReference type="InterPro" id="IPR037151">
    <property type="entry name" value="AlkB-like_sf"/>
</dbReference>
<evidence type="ECO:0000313" key="11">
    <source>
        <dbReference type="Proteomes" id="UP000013909"/>
    </source>
</evidence>
<evidence type="ECO:0000256" key="1">
    <source>
        <dbReference type="ARBA" id="ARBA00001954"/>
    </source>
</evidence>
<keyword evidence="4" id="KW-0460">Magnesium</keyword>
<comment type="cofactor">
    <cofactor evidence="1">
        <name>Fe(2+)</name>
        <dbReference type="ChEBI" id="CHEBI:29033"/>
    </cofactor>
</comment>
<feature type="domain" description="Fe2OG dioxygenase" evidence="9">
    <location>
        <begin position="102"/>
        <end position="200"/>
    </location>
</feature>
<dbReference type="GO" id="GO:0046872">
    <property type="term" value="F:metal ion binding"/>
    <property type="evidence" value="ECO:0007669"/>
    <property type="project" value="UniProtKB-KW"/>
</dbReference>
<accession>R7ZMH9</accession>
<keyword evidence="5" id="KW-0223">Dioxygenase</keyword>
<dbReference type="InterPro" id="IPR032854">
    <property type="entry name" value="ALKBH3"/>
</dbReference>
<keyword evidence="2" id="KW-0479">Metal-binding</keyword>
<dbReference type="InterPro" id="IPR005123">
    <property type="entry name" value="Oxoglu/Fe-dep_dioxygenase_dom"/>
</dbReference>
<dbReference type="Gene3D" id="2.60.120.590">
    <property type="entry name" value="Alpha-ketoglutarate-dependent dioxygenase AlkB-like"/>
    <property type="match status" value="1"/>
</dbReference>
<dbReference type="AlphaFoldDB" id="R7ZMH9"/>
<dbReference type="PANTHER" id="PTHR31212">
    <property type="entry name" value="ALPHA-KETOGLUTARATE-DEPENDENT DIOXYGENASE ALKB HOMOLOG 3"/>
    <property type="match status" value="1"/>
</dbReference>
<dbReference type="Pfam" id="PF13532">
    <property type="entry name" value="2OG-FeII_Oxy_2"/>
    <property type="match status" value="1"/>
</dbReference>
<proteinExistence type="predicted"/>
<keyword evidence="8" id="KW-0234">DNA repair</keyword>
<dbReference type="PANTHER" id="PTHR31212:SF4">
    <property type="entry name" value="ALPHA-KETOGLUTARATE-DEPENDENT DIOXYGENASE ALKB HOMOLOG 3"/>
    <property type="match status" value="1"/>
</dbReference>
<dbReference type="RefSeq" id="WP_010856331.1">
    <property type="nucleotide sequence ID" value="NZ_AQHR01000109.1"/>
</dbReference>
<dbReference type="FunFam" id="2.60.120.590:FF:000004">
    <property type="entry name" value="DNA oxidative demethylase ALKBH2"/>
    <property type="match status" value="1"/>
</dbReference>
<dbReference type="GO" id="GO:0032451">
    <property type="term" value="F:demethylase activity"/>
    <property type="evidence" value="ECO:0007669"/>
    <property type="project" value="UniProtKB-ARBA"/>
</dbReference>
<dbReference type="GO" id="GO:0016705">
    <property type="term" value="F:oxidoreductase activity, acting on paired donors, with incorporation or reduction of molecular oxygen"/>
    <property type="evidence" value="ECO:0007669"/>
    <property type="project" value="UniProtKB-ARBA"/>
</dbReference>
<dbReference type="GO" id="GO:0140097">
    <property type="term" value="F:catalytic activity, acting on DNA"/>
    <property type="evidence" value="ECO:0007669"/>
    <property type="project" value="UniProtKB-ARBA"/>
</dbReference>
<dbReference type="GO" id="GO:0006307">
    <property type="term" value="P:DNA alkylation repair"/>
    <property type="evidence" value="ECO:0007669"/>
    <property type="project" value="InterPro"/>
</dbReference>
<dbReference type="OrthoDB" id="190276at2"/>
<evidence type="ECO:0000256" key="3">
    <source>
        <dbReference type="ARBA" id="ARBA00022763"/>
    </source>
</evidence>
<reference evidence="10 11" key="1">
    <citation type="submission" date="2013-02" db="EMBL/GenBank/DDBJ databases">
        <title>A novel strain isolated from Lonar lake, Maharashtra, India.</title>
        <authorList>
            <person name="Singh A."/>
        </authorList>
    </citation>
    <scope>NUCLEOTIDE SEQUENCE [LARGE SCALE GENOMIC DNA]</scope>
    <source>
        <strain evidence="10 11">AK24</strain>
    </source>
</reference>
<dbReference type="SUPFAM" id="SSF51197">
    <property type="entry name" value="Clavaminate synthase-like"/>
    <property type="match status" value="1"/>
</dbReference>
<gene>
    <name evidence="10" type="ORF">ADIS_4218</name>
</gene>
<organism evidence="10 11">
    <name type="scientific">Lunatimonas lonarensis</name>
    <dbReference type="NCBI Taxonomy" id="1232681"/>
    <lineage>
        <taxon>Bacteria</taxon>
        <taxon>Pseudomonadati</taxon>
        <taxon>Bacteroidota</taxon>
        <taxon>Cytophagia</taxon>
        <taxon>Cytophagales</taxon>
        <taxon>Cyclobacteriaceae</taxon>
    </lineage>
</organism>
<dbReference type="InterPro" id="IPR027450">
    <property type="entry name" value="AlkB-like"/>
</dbReference>
<comment type="caution">
    <text evidence="10">The sequence shown here is derived from an EMBL/GenBank/DDBJ whole genome shotgun (WGS) entry which is preliminary data.</text>
</comment>
<dbReference type="Proteomes" id="UP000013909">
    <property type="component" value="Unassembled WGS sequence"/>
</dbReference>
<evidence type="ECO:0000256" key="6">
    <source>
        <dbReference type="ARBA" id="ARBA00023002"/>
    </source>
</evidence>